<sequence length="111" mass="12315">MLLLDGLHAEGTPLLDVLTLLGDPLVDALLTEFVLALEHNIDPFEEADGAFSELALLNTIPLPSLFVLPHERSAIIELFGQAVHDWNNLLELAVKIVELNQTHHFLHIEPL</sequence>
<evidence type="ECO:0000313" key="1">
    <source>
        <dbReference type="EMBL" id="CAE0237150.1"/>
    </source>
</evidence>
<proteinExistence type="predicted"/>
<dbReference type="AlphaFoldDB" id="A0A7S3FXQ4"/>
<organism evidence="1">
    <name type="scientific">Strombidium rassoulzadegani</name>
    <dbReference type="NCBI Taxonomy" id="1082188"/>
    <lineage>
        <taxon>Eukaryota</taxon>
        <taxon>Sar</taxon>
        <taxon>Alveolata</taxon>
        <taxon>Ciliophora</taxon>
        <taxon>Intramacronucleata</taxon>
        <taxon>Spirotrichea</taxon>
        <taxon>Oligotrichia</taxon>
        <taxon>Strombidiidae</taxon>
        <taxon>Strombidium</taxon>
    </lineage>
</organism>
<dbReference type="EMBL" id="HBIA01017997">
    <property type="protein sequence ID" value="CAE0237150.1"/>
    <property type="molecule type" value="Transcribed_RNA"/>
</dbReference>
<name>A0A7S3FXQ4_9SPIT</name>
<reference evidence="1" key="1">
    <citation type="submission" date="2021-01" db="EMBL/GenBank/DDBJ databases">
        <authorList>
            <person name="Corre E."/>
            <person name="Pelletier E."/>
            <person name="Niang G."/>
            <person name="Scheremetjew M."/>
            <person name="Finn R."/>
            <person name="Kale V."/>
            <person name="Holt S."/>
            <person name="Cochrane G."/>
            <person name="Meng A."/>
            <person name="Brown T."/>
            <person name="Cohen L."/>
        </authorList>
    </citation>
    <scope>NUCLEOTIDE SEQUENCE</scope>
    <source>
        <strain evidence="1">Ras09</strain>
    </source>
</reference>
<accession>A0A7S3FXQ4</accession>
<protein>
    <submittedName>
        <fullName evidence="1">Uncharacterized protein</fullName>
    </submittedName>
</protein>
<gene>
    <name evidence="1" type="ORF">SRAS04492_LOCUS8959</name>
</gene>